<proteinExistence type="inferred from homology"/>
<dbReference type="EMBL" id="CP123771">
    <property type="protein sequence ID" value="WGO91679.1"/>
    <property type="molecule type" value="Genomic_DNA"/>
</dbReference>
<dbReference type="Gene3D" id="2.60.270.50">
    <property type="match status" value="1"/>
</dbReference>
<dbReference type="InterPro" id="IPR009413">
    <property type="entry name" value="Aegerolysin-typ"/>
</dbReference>
<keyword evidence="4" id="KW-1185">Reference proteome</keyword>
<sequence length="137" mass="14923">MGASEKFYLTIVNDSKTKTLIYKDISFDWGRVDTGPVAQVPPKTTIQVLVAQGRDNTSSGTEGSITYSIYGQDDRWVKVSWNVPWAAGAENTCVPSSSDDNKPENPDGNIVWQPQTPTAGGGTTLSVIMKFGYEIEE</sequence>
<dbReference type="Pfam" id="PF06355">
    <property type="entry name" value="Aegerolysin"/>
    <property type="match status" value="1"/>
</dbReference>
<evidence type="ECO:0000256" key="2">
    <source>
        <dbReference type="SAM" id="MobiDB-lite"/>
    </source>
</evidence>
<evidence type="ECO:0000313" key="4">
    <source>
        <dbReference type="Proteomes" id="UP001227386"/>
    </source>
</evidence>
<evidence type="ECO:0000313" key="3">
    <source>
        <dbReference type="EMBL" id="WGO91679.1"/>
    </source>
</evidence>
<accession>A0ABY8P8Z4</accession>
<name>A0ABY8P8Z4_9PSED</name>
<protein>
    <submittedName>
        <fullName evidence="3">Aegerolysin family protein</fullName>
    </submittedName>
</protein>
<dbReference type="RefSeq" id="WP_265072237.1">
    <property type="nucleotide sequence ID" value="NZ_CP087200.1"/>
</dbReference>
<feature type="region of interest" description="Disordered" evidence="2">
    <location>
        <begin position="90"/>
        <end position="118"/>
    </location>
</feature>
<evidence type="ECO:0000256" key="1">
    <source>
        <dbReference type="ARBA" id="ARBA00010795"/>
    </source>
</evidence>
<gene>
    <name evidence="3" type="ORF">QCD61_18365</name>
</gene>
<organism evidence="3 4">
    <name type="scientific">Pseudomonas viciae</name>
    <dbReference type="NCBI Taxonomy" id="2505979"/>
    <lineage>
        <taxon>Bacteria</taxon>
        <taxon>Pseudomonadati</taxon>
        <taxon>Pseudomonadota</taxon>
        <taxon>Gammaproteobacteria</taxon>
        <taxon>Pseudomonadales</taxon>
        <taxon>Pseudomonadaceae</taxon>
        <taxon>Pseudomonas</taxon>
    </lineage>
</organism>
<comment type="similarity">
    <text evidence="1">Belongs to the aegerolysin family.</text>
</comment>
<dbReference type="Proteomes" id="UP001227386">
    <property type="component" value="Chromosome"/>
</dbReference>
<reference evidence="3 4" key="1">
    <citation type="journal article" date="2012" name="Appl. Soil Ecol.">
        <title>Isolation and characterization of new plant growth-promoting bacterial endophytes.</title>
        <authorList>
            <person name="Rashid S."/>
            <person name="Charles T.C."/>
            <person name="Glick B.R."/>
        </authorList>
    </citation>
    <scope>NUCLEOTIDE SEQUENCE [LARGE SCALE GENOMIC DNA]</scope>
    <source>
        <strain evidence="3 4">YsS1</strain>
    </source>
</reference>